<protein>
    <submittedName>
        <fullName evidence="1">Uncharacterized protein LOC8281386 isoform X2</fullName>
    </submittedName>
</protein>
<dbReference type="EMBL" id="GGEC01078628">
    <property type="protein sequence ID" value="MBX59112.1"/>
    <property type="molecule type" value="Transcribed_RNA"/>
</dbReference>
<proteinExistence type="predicted"/>
<accession>A0A2P2PWJ1</accession>
<organism evidence="1">
    <name type="scientific">Rhizophora mucronata</name>
    <name type="common">Asiatic mangrove</name>
    <dbReference type="NCBI Taxonomy" id="61149"/>
    <lineage>
        <taxon>Eukaryota</taxon>
        <taxon>Viridiplantae</taxon>
        <taxon>Streptophyta</taxon>
        <taxon>Embryophyta</taxon>
        <taxon>Tracheophyta</taxon>
        <taxon>Spermatophyta</taxon>
        <taxon>Magnoliopsida</taxon>
        <taxon>eudicotyledons</taxon>
        <taxon>Gunneridae</taxon>
        <taxon>Pentapetalae</taxon>
        <taxon>rosids</taxon>
        <taxon>fabids</taxon>
        <taxon>Malpighiales</taxon>
        <taxon>Rhizophoraceae</taxon>
        <taxon>Rhizophora</taxon>
    </lineage>
</organism>
<name>A0A2P2PWJ1_RHIMU</name>
<dbReference type="AlphaFoldDB" id="A0A2P2PWJ1"/>
<evidence type="ECO:0000313" key="1">
    <source>
        <dbReference type="EMBL" id="MBX59112.1"/>
    </source>
</evidence>
<reference evidence="1" key="1">
    <citation type="submission" date="2018-02" db="EMBL/GenBank/DDBJ databases">
        <title>Rhizophora mucronata_Transcriptome.</title>
        <authorList>
            <person name="Meera S.P."/>
            <person name="Sreeshan A."/>
            <person name="Augustine A."/>
        </authorList>
    </citation>
    <scope>NUCLEOTIDE SEQUENCE</scope>
    <source>
        <tissue evidence="1">Leaf</tissue>
    </source>
</reference>
<sequence length="52" mass="5423">MQLMELRWGCPKGAIGGCCNTGYPIGLLSGIGWIPFCIGVKGIFGGTGCFIK</sequence>